<comment type="caution">
    <text evidence="7">The sequence shown here is derived from an EMBL/GenBank/DDBJ whole genome shotgun (WGS) entry which is preliminary data.</text>
</comment>
<evidence type="ECO:0000256" key="6">
    <source>
        <dbReference type="SAM" id="Phobius"/>
    </source>
</evidence>
<evidence type="ECO:0000313" key="8">
    <source>
        <dbReference type="Proteomes" id="UP001498398"/>
    </source>
</evidence>
<evidence type="ECO:0000256" key="2">
    <source>
        <dbReference type="ARBA" id="ARBA00022692"/>
    </source>
</evidence>
<feature type="region of interest" description="Disordered" evidence="5">
    <location>
        <begin position="190"/>
        <end position="209"/>
    </location>
</feature>
<dbReference type="Proteomes" id="UP001498398">
    <property type="component" value="Unassembled WGS sequence"/>
</dbReference>
<gene>
    <name evidence="7" type="ORF">VKT23_003015</name>
</gene>
<evidence type="ECO:0000256" key="5">
    <source>
        <dbReference type="SAM" id="MobiDB-lite"/>
    </source>
</evidence>
<feature type="compositionally biased region" description="Polar residues" evidence="5">
    <location>
        <begin position="193"/>
        <end position="209"/>
    </location>
</feature>
<keyword evidence="8" id="KW-1185">Reference proteome</keyword>
<evidence type="ECO:0000256" key="1">
    <source>
        <dbReference type="ARBA" id="ARBA00004370"/>
    </source>
</evidence>
<evidence type="ECO:0000256" key="4">
    <source>
        <dbReference type="ARBA" id="ARBA00023136"/>
    </source>
</evidence>
<keyword evidence="3 6" id="KW-1133">Transmembrane helix</keyword>
<keyword evidence="2 6" id="KW-0812">Transmembrane</keyword>
<protein>
    <submittedName>
        <fullName evidence="7">Uncharacterized protein</fullName>
    </submittedName>
</protein>
<feature type="region of interest" description="Disordered" evidence="5">
    <location>
        <begin position="134"/>
        <end position="172"/>
    </location>
</feature>
<evidence type="ECO:0000256" key="3">
    <source>
        <dbReference type="ARBA" id="ARBA00022989"/>
    </source>
</evidence>
<proteinExistence type="predicted"/>
<comment type="subcellular location">
    <subcellularLocation>
        <location evidence="1">Membrane</location>
    </subcellularLocation>
</comment>
<feature type="transmembrane region" description="Helical" evidence="6">
    <location>
        <begin position="6"/>
        <end position="30"/>
    </location>
</feature>
<keyword evidence="4 6" id="KW-0472">Membrane</keyword>
<dbReference type="InterPro" id="IPR009598">
    <property type="entry name" value="BCALP"/>
</dbReference>
<sequence>MWCTRWFLPLLLLPLPTAPPYFIVLFLLSLVMHAKPCFYCIILLGTLFLSSCYNQPLPLDTPLSKPWSENVTTFAEALNASLSPSYSGPLPSVIHPVDRCWCDLSAGNFFEPFNVTHWEVSSVYKLKDRLERQQVAGSNSTENSRIGQNGTTVSDDMPQTLPPSTPTDQPRSSYSLLKAANVWSLFKSRHTEQVPSSPETTSISEAESNVQSRSVFDLRPYGIGLLVDFGFSGNP</sequence>
<dbReference type="Pfam" id="PF06726">
    <property type="entry name" value="BC10"/>
    <property type="match status" value="1"/>
</dbReference>
<organism evidence="7 8">
    <name type="scientific">Marasmiellus scandens</name>
    <dbReference type="NCBI Taxonomy" id="2682957"/>
    <lineage>
        <taxon>Eukaryota</taxon>
        <taxon>Fungi</taxon>
        <taxon>Dikarya</taxon>
        <taxon>Basidiomycota</taxon>
        <taxon>Agaricomycotina</taxon>
        <taxon>Agaricomycetes</taxon>
        <taxon>Agaricomycetidae</taxon>
        <taxon>Agaricales</taxon>
        <taxon>Marasmiineae</taxon>
        <taxon>Omphalotaceae</taxon>
        <taxon>Marasmiellus</taxon>
    </lineage>
</organism>
<dbReference type="SMART" id="SM01396">
    <property type="entry name" value="BC10"/>
    <property type="match status" value="1"/>
</dbReference>
<dbReference type="PANTHER" id="PTHR13259">
    <property type="entry name" value="BLADDER CANCER 10 KD PROTEIN HOMOLOG"/>
    <property type="match status" value="1"/>
</dbReference>
<feature type="compositionally biased region" description="Polar residues" evidence="5">
    <location>
        <begin position="135"/>
        <end position="154"/>
    </location>
</feature>
<dbReference type="PANTHER" id="PTHR13259:SF1">
    <property type="entry name" value="BLADDER CANCER-ASSOCIATED PROTEIN"/>
    <property type="match status" value="1"/>
</dbReference>
<evidence type="ECO:0000313" key="7">
    <source>
        <dbReference type="EMBL" id="KAK7468510.1"/>
    </source>
</evidence>
<name>A0ABR1JWP4_9AGAR</name>
<dbReference type="EMBL" id="JBANRG010000003">
    <property type="protein sequence ID" value="KAK7468510.1"/>
    <property type="molecule type" value="Genomic_DNA"/>
</dbReference>
<reference evidence="7 8" key="1">
    <citation type="submission" date="2024-01" db="EMBL/GenBank/DDBJ databases">
        <title>A draft genome for the cacao thread blight pathogen Marasmiellus scandens.</title>
        <authorList>
            <person name="Baruah I.K."/>
            <person name="Leung J."/>
            <person name="Bukari Y."/>
            <person name="Amoako-Attah I."/>
            <person name="Meinhardt L.W."/>
            <person name="Bailey B.A."/>
            <person name="Cohen S.P."/>
        </authorList>
    </citation>
    <scope>NUCLEOTIDE SEQUENCE [LARGE SCALE GENOMIC DNA]</scope>
    <source>
        <strain evidence="7 8">GH-19</strain>
    </source>
</reference>
<accession>A0ABR1JWP4</accession>